<dbReference type="Proteomes" id="UP000602050">
    <property type="component" value="Unassembled WGS sequence"/>
</dbReference>
<accession>A0A8J2TRB8</accession>
<dbReference type="GO" id="GO:0015035">
    <property type="term" value="F:protein-disulfide reductase activity"/>
    <property type="evidence" value="ECO:0007669"/>
    <property type="project" value="InterPro"/>
</dbReference>
<proteinExistence type="predicted"/>
<organism evidence="1 2">
    <name type="scientific">Compostibacillus humi</name>
    <dbReference type="NCBI Taxonomy" id="1245525"/>
    <lineage>
        <taxon>Bacteria</taxon>
        <taxon>Bacillati</taxon>
        <taxon>Bacillota</taxon>
        <taxon>Bacilli</taxon>
        <taxon>Bacillales</taxon>
        <taxon>Bacillaceae</taxon>
        <taxon>Compostibacillus</taxon>
    </lineage>
</organism>
<evidence type="ECO:0008006" key="3">
    <source>
        <dbReference type="Google" id="ProtNLM"/>
    </source>
</evidence>
<evidence type="ECO:0000313" key="2">
    <source>
        <dbReference type="Proteomes" id="UP000602050"/>
    </source>
</evidence>
<name>A0A8J2TRB8_9BACI</name>
<dbReference type="InterPro" id="IPR007263">
    <property type="entry name" value="DCC1-like"/>
</dbReference>
<keyword evidence="2" id="KW-1185">Reference proteome</keyword>
<sequence length="46" mass="5316">MERIILFDGECHFCDQSVQFIIKRDPKGLFKFASLQSDIGKSLLLK</sequence>
<protein>
    <recommendedName>
        <fullName evidence="3">DUF393 domain-containing protein</fullName>
    </recommendedName>
</protein>
<comment type="caution">
    <text evidence="1">The sequence shown here is derived from an EMBL/GenBank/DDBJ whole genome shotgun (WGS) entry which is preliminary data.</text>
</comment>
<gene>
    <name evidence="1" type="ORF">GCM10010978_29230</name>
</gene>
<dbReference type="InterPro" id="IPR052927">
    <property type="entry name" value="DCC_oxidoreductase"/>
</dbReference>
<dbReference type="Pfam" id="PF04134">
    <property type="entry name" value="DCC1-like"/>
    <property type="match status" value="1"/>
</dbReference>
<dbReference type="PANTHER" id="PTHR33639:SF2">
    <property type="entry name" value="DUF393 DOMAIN-CONTAINING PROTEIN"/>
    <property type="match status" value="1"/>
</dbReference>
<reference evidence="1" key="1">
    <citation type="journal article" date="2014" name="Int. J. Syst. Evol. Microbiol.">
        <title>Complete genome sequence of Corynebacterium casei LMG S-19264T (=DSM 44701T), isolated from a smear-ripened cheese.</title>
        <authorList>
            <consortium name="US DOE Joint Genome Institute (JGI-PGF)"/>
            <person name="Walter F."/>
            <person name="Albersmeier A."/>
            <person name="Kalinowski J."/>
            <person name="Ruckert C."/>
        </authorList>
    </citation>
    <scope>NUCLEOTIDE SEQUENCE</scope>
    <source>
        <strain evidence="1">CGMCC 1.12360</strain>
    </source>
</reference>
<dbReference type="EMBL" id="BMEV01000075">
    <property type="protein sequence ID" value="GFZ87598.1"/>
    <property type="molecule type" value="Genomic_DNA"/>
</dbReference>
<dbReference type="PANTHER" id="PTHR33639">
    <property type="entry name" value="THIOL-DISULFIDE OXIDOREDUCTASE DCC"/>
    <property type="match status" value="1"/>
</dbReference>
<evidence type="ECO:0000313" key="1">
    <source>
        <dbReference type="EMBL" id="GFZ87598.1"/>
    </source>
</evidence>
<reference evidence="1" key="2">
    <citation type="submission" date="2020-09" db="EMBL/GenBank/DDBJ databases">
        <authorList>
            <person name="Sun Q."/>
            <person name="Zhou Y."/>
        </authorList>
    </citation>
    <scope>NUCLEOTIDE SEQUENCE</scope>
    <source>
        <strain evidence="1">CGMCC 1.12360</strain>
    </source>
</reference>
<dbReference type="AlphaFoldDB" id="A0A8J2TRB8"/>